<protein>
    <submittedName>
        <fullName evidence="1">Uncharacterized protein</fullName>
    </submittedName>
</protein>
<proteinExistence type="predicted"/>
<name>A0A6S6T7K9_9BACT</name>
<dbReference type="AlphaFoldDB" id="A0A6S6T7K9"/>
<organism evidence="1">
    <name type="scientific">uncultured Sulfurovum sp</name>
    <dbReference type="NCBI Taxonomy" id="269237"/>
    <lineage>
        <taxon>Bacteria</taxon>
        <taxon>Pseudomonadati</taxon>
        <taxon>Campylobacterota</taxon>
        <taxon>Epsilonproteobacteria</taxon>
        <taxon>Campylobacterales</taxon>
        <taxon>Sulfurovaceae</taxon>
        <taxon>Sulfurovum</taxon>
        <taxon>environmental samples</taxon>
    </lineage>
</organism>
<reference evidence="1" key="1">
    <citation type="submission" date="2020-01" db="EMBL/GenBank/DDBJ databases">
        <authorList>
            <person name="Meier V. D."/>
            <person name="Meier V D."/>
        </authorList>
    </citation>
    <scope>NUCLEOTIDE SEQUENCE</scope>
    <source>
        <strain evidence="1">HLG_WM_MAG_06</strain>
    </source>
</reference>
<accession>A0A6S6T7K9</accession>
<dbReference type="EMBL" id="CACVAP010000082">
    <property type="protein sequence ID" value="CAA6815253.1"/>
    <property type="molecule type" value="Genomic_DNA"/>
</dbReference>
<evidence type="ECO:0000313" key="1">
    <source>
        <dbReference type="EMBL" id="CAA6815253.1"/>
    </source>
</evidence>
<sequence length="33" mass="3922">MIERFYSMAQYNFKLPQELKDKVEKALVDSGLE</sequence>
<gene>
    <name evidence="1" type="ORF">HELGO_WM22266</name>
</gene>